<feature type="transmembrane region" description="Helical" evidence="6">
    <location>
        <begin position="12"/>
        <end position="31"/>
    </location>
</feature>
<evidence type="ECO:0000256" key="6">
    <source>
        <dbReference type="SAM" id="Phobius"/>
    </source>
</evidence>
<keyword evidence="5 6" id="KW-0472">Membrane</keyword>
<evidence type="ECO:0000256" key="4">
    <source>
        <dbReference type="ARBA" id="ARBA00022989"/>
    </source>
</evidence>
<keyword evidence="2 6" id="KW-0812">Transmembrane</keyword>
<protein>
    <submittedName>
        <fullName evidence="8">C-type cytochrome biogenesis protein CcsB</fullName>
    </submittedName>
</protein>
<name>A0ABY4MZF5_9MICO</name>
<feature type="transmembrane region" description="Helical" evidence="6">
    <location>
        <begin position="109"/>
        <end position="134"/>
    </location>
</feature>
<proteinExistence type="predicted"/>
<sequence length="357" mass="38224">MIESLINWSDIAYYVAMGVYAVAFILFALDLSGRGSAEAKRAAAARNSGSALGATSRELVGATVSHADAGDAGIVTSKAPEAGGSGGTAVRATKAGGGESWRDLRATRFLPAAMIATLVGFAAHFTSALTLGLAAGRVPWSNMYEFTLTATLLIVLVFLVSQLWQDLRFLGTFITGMVTLFLGIATVGFRVEVMPLQPALQSYWLVIHVFIASLATGFLALGFGLSVLQLLQQRREARVRAGAAAKGGPLSALPSSERLEDLAFRVNVVGFIFWTFTLVAGAIWAEAAWGRYWGWDTKEVWTFIIWVVYAGYLHARSTKGWRGGPSAWLAIVGFATVMFNFGIVNVFFTGLHSYSGL</sequence>
<reference evidence="8" key="1">
    <citation type="submission" date="2022-05" db="EMBL/GenBank/DDBJ databases">
        <title>Complete genome sequence of toluene-degrading Gulosibacter sediminis strain ACHW.36C.</title>
        <authorList>
            <person name="Wai A.C."/>
            <person name="Lai G.K."/>
            <person name="Griffin S.D."/>
            <person name="Leung F.C."/>
        </authorList>
    </citation>
    <scope>NUCLEOTIDE SEQUENCE [LARGE SCALE GENOMIC DNA]</scope>
    <source>
        <strain evidence="8">ACHW.36C</strain>
    </source>
</reference>
<feature type="domain" description="Cytochrome c assembly protein" evidence="7">
    <location>
        <begin position="140"/>
        <end position="352"/>
    </location>
</feature>
<dbReference type="InterPro" id="IPR017562">
    <property type="entry name" value="Cyt_c_biogenesis_CcsA"/>
</dbReference>
<keyword evidence="4 6" id="KW-1133">Transmembrane helix</keyword>
<keyword evidence="3" id="KW-0201">Cytochrome c-type biogenesis</keyword>
<dbReference type="InterPro" id="IPR045062">
    <property type="entry name" value="Cyt_c_biogenesis_CcsA/CcmC"/>
</dbReference>
<feature type="transmembrane region" description="Helical" evidence="6">
    <location>
        <begin position="146"/>
        <end position="164"/>
    </location>
</feature>
<dbReference type="EMBL" id="CP097160">
    <property type="protein sequence ID" value="UQN14603.1"/>
    <property type="molecule type" value="Genomic_DNA"/>
</dbReference>
<evidence type="ECO:0000256" key="2">
    <source>
        <dbReference type="ARBA" id="ARBA00022692"/>
    </source>
</evidence>
<feature type="transmembrane region" description="Helical" evidence="6">
    <location>
        <begin position="327"/>
        <end position="348"/>
    </location>
</feature>
<evidence type="ECO:0000256" key="1">
    <source>
        <dbReference type="ARBA" id="ARBA00004141"/>
    </source>
</evidence>
<dbReference type="PANTHER" id="PTHR30071:SF1">
    <property type="entry name" value="CYTOCHROME B_B6 PROTEIN-RELATED"/>
    <property type="match status" value="1"/>
</dbReference>
<feature type="transmembrane region" description="Helical" evidence="6">
    <location>
        <begin position="203"/>
        <end position="231"/>
    </location>
</feature>
<accession>A0ABY4MZF5</accession>
<evidence type="ECO:0000256" key="5">
    <source>
        <dbReference type="ARBA" id="ARBA00023136"/>
    </source>
</evidence>
<dbReference type="Pfam" id="PF01578">
    <property type="entry name" value="Cytochrom_C_asm"/>
    <property type="match status" value="1"/>
</dbReference>
<dbReference type="NCBIfam" id="TIGR03144">
    <property type="entry name" value="cytochr_II_ccsB"/>
    <property type="match status" value="1"/>
</dbReference>
<evidence type="ECO:0000256" key="3">
    <source>
        <dbReference type="ARBA" id="ARBA00022748"/>
    </source>
</evidence>
<dbReference type="PANTHER" id="PTHR30071">
    <property type="entry name" value="HEME EXPORTER PROTEIN C"/>
    <property type="match status" value="1"/>
</dbReference>
<evidence type="ECO:0000259" key="7">
    <source>
        <dbReference type="Pfam" id="PF01578"/>
    </source>
</evidence>
<organism evidence="8">
    <name type="scientific">Gulosibacter sediminis</name>
    <dbReference type="NCBI Taxonomy" id="1729695"/>
    <lineage>
        <taxon>Bacteria</taxon>
        <taxon>Bacillati</taxon>
        <taxon>Actinomycetota</taxon>
        <taxon>Actinomycetes</taxon>
        <taxon>Micrococcales</taxon>
        <taxon>Microbacteriaceae</taxon>
        <taxon>Gulosibacter</taxon>
    </lineage>
</organism>
<evidence type="ECO:0000313" key="8">
    <source>
        <dbReference type="EMBL" id="UQN14603.1"/>
    </source>
</evidence>
<feature type="transmembrane region" description="Helical" evidence="6">
    <location>
        <begin position="262"/>
        <end position="285"/>
    </location>
</feature>
<feature type="transmembrane region" description="Helical" evidence="6">
    <location>
        <begin position="300"/>
        <end position="315"/>
    </location>
</feature>
<feature type="transmembrane region" description="Helical" evidence="6">
    <location>
        <begin position="169"/>
        <end position="191"/>
    </location>
</feature>
<gene>
    <name evidence="8" type="primary">ccsB</name>
    <name evidence="8" type="ORF">M3M28_11220</name>
</gene>
<dbReference type="InterPro" id="IPR002541">
    <property type="entry name" value="Cyt_c_assembly"/>
</dbReference>
<comment type="subcellular location">
    <subcellularLocation>
        <location evidence="1">Membrane</location>
        <topology evidence="1">Multi-pass membrane protein</topology>
    </subcellularLocation>
</comment>